<dbReference type="InterPro" id="IPR052026">
    <property type="entry name" value="ExeA_AAA_ATPase_DNA-bind"/>
</dbReference>
<dbReference type="GO" id="GO:0016887">
    <property type="term" value="F:ATP hydrolysis activity"/>
    <property type="evidence" value="ECO:0007669"/>
    <property type="project" value="InterPro"/>
</dbReference>
<dbReference type="SUPFAM" id="SSF47413">
    <property type="entry name" value="lambda repressor-like DNA-binding domains"/>
    <property type="match status" value="1"/>
</dbReference>
<keyword evidence="3" id="KW-1185">Reference proteome</keyword>
<feature type="domain" description="HTH cro/C1-type" evidence="1">
    <location>
        <begin position="12"/>
        <end position="67"/>
    </location>
</feature>
<dbReference type="Gene3D" id="1.10.260.40">
    <property type="entry name" value="lambda repressor-like DNA-binding domains"/>
    <property type="match status" value="1"/>
</dbReference>
<dbReference type="Pfam" id="PF04218">
    <property type="entry name" value="CENP-B_N"/>
    <property type="match status" value="1"/>
</dbReference>
<dbReference type="EMBL" id="FOKY01000015">
    <property type="protein sequence ID" value="SFB88113.1"/>
    <property type="molecule type" value="Genomic_DNA"/>
</dbReference>
<dbReference type="STRING" id="34097.SAMN02745150_01166"/>
<evidence type="ECO:0000313" key="3">
    <source>
        <dbReference type="Proteomes" id="UP000240042"/>
    </source>
</evidence>
<dbReference type="InterPro" id="IPR049945">
    <property type="entry name" value="AAA_22"/>
</dbReference>
<dbReference type="CDD" id="cd00093">
    <property type="entry name" value="HTH_XRE"/>
    <property type="match status" value="1"/>
</dbReference>
<dbReference type="AlphaFoldDB" id="A0A1I1ETA7"/>
<dbReference type="InterPro" id="IPR007889">
    <property type="entry name" value="HTH_Psq"/>
</dbReference>
<dbReference type="PANTHER" id="PTHR35894:SF5">
    <property type="entry name" value="MU-LIKE PROPHAGE FLUMU DNA TRANSPOSITION PROTEIN B"/>
    <property type="match status" value="1"/>
</dbReference>
<dbReference type="InterPro" id="IPR001387">
    <property type="entry name" value="Cro/C1-type_HTH"/>
</dbReference>
<sequence>MEQGIRDRIEAIRRYLEETGESQGSLARETGLSRTTISNVLLEKYNASYNDILSRCEDVINRREEKRKLLFQAPEFIENSITKKVAYALSNATSVHIPRITVLYGESGIGKTKSLEEFIKYHPTAVLVKIRPDFIVSSILREIAEPMGVSVQGSNYEITNRIINKLKSTGRVLIFDEAEYLSARSLDIIRRIHDEAQNPVVLVGMPKLYHNLVALRNGFEQIANRMISYNLNQPSVNDLEQIVQVCIPDVSDDVCSAYIECSRGTIRTLLLLMQDMVNYEQDTGRKVTAGAIKNYVKTLH</sequence>
<dbReference type="InterPro" id="IPR010982">
    <property type="entry name" value="Lambda_DNA-bd_dom_sf"/>
</dbReference>
<dbReference type="InterPro" id="IPR027417">
    <property type="entry name" value="P-loop_NTPase"/>
</dbReference>
<dbReference type="Pfam" id="PF13401">
    <property type="entry name" value="AAA_22"/>
    <property type="match status" value="1"/>
</dbReference>
<accession>A0A1I1ETA7</accession>
<gene>
    <name evidence="2" type="ORF">SAMN02745150_01166</name>
</gene>
<proteinExistence type="predicted"/>
<dbReference type="SUPFAM" id="SSF52540">
    <property type="entry name" value="P-loop containing nucleoside triphosphate hydrolases"/>
    <property type="match status" value="1"/>
</dbReference>
<protein>
    <recommendedName>
        <fullName evidence="1">HTH cro/C1-type domain-containing protein</fullName>
    </recommendedName>
</protein>
<evidence type="ECO:0000259" key="1">
    <source>
        <dbReference type="PROSITE" id="PS50943"/>
    </source>
</evidence>
<organism evidence="2 3">
    <name type="scientific">Brevinema andersonii</name>
    <dbReference type="NCBI Taxonomy" id="34097"/>
    <lineage>
        <taxon>Bacteria</taxon>
        <taxon>Pseudomonadati</taxon>
        <taxon>Spirochaetota</taxon>
        <taxon>Spirochaetia</taxon>
        <taxon>Brevinematales</taxon>
        <taxon>Brevinemataceae</taxon>
        <taxon>Brevinema</taxon>
    </lineage>
</organism>
<dbReference type="PROSITE" id="PS50943">
    <property type="entry name" value="HTH_CROC1"/>
    <property type="match status" value="1"/>
</dbReference>
<dbReference type="GO" id="GO:0003677">
    <property type="term" value="F:DNA binding"/>
    <property type="evidence" value="ECO:0007669"/>
    <property type="project" value="InterPro"/>
</dbReference>
<dbReference type="OrthoDB" id="1426482at2"/>
<dbReference type="RefSeq" id="WP_092319586.1">
    <property type="nucleotide sequence ID" value="NZ_FOKY01000015.1"/>
</dbReference>
<name>A0A1I1ETA7_BREAD</name>
<dbReference type="Proteomes" id="UP000240042">
    <property type="component" value="Unassembled WGS sequence"/>
</dbReference>
<evidence type="ECO:0000313" key="2">
    <source>
        <dbReference type="EMBL" id="SFB88113.1"/>
    </source>
</evidence>
<reference evidence="3" key="1">
    <citation type="submission" date="2016-10" db="EMBL/GenBank/DDBJ databases">
        <authorList>
            <person name="Varghese N."/>
            <person name="Submissions S."/>
        </authorList>
    </citation>
    <scope>NUCLEOTIDE SEQUENCE [LARGE SCALE GENOMIC DNA]</scope>
    <source>
        <strain evidence="3">ATCC 43811</strain>
    </source>
</reference>
<dbReference type="Gene3D" id="3.40.50.300">
    <property type="entry name" value="P-loop containing nucleotide triphosphate hydrolases"/>
    <property type="match status" value="1"/>
</dbReference>
<dbReference type="PANTHER" id="PTHR35894">
    <property type="entry name" value="GENERAL SECRETION PATHWAY PROTEIN A-RELATED"/>
    <property type="match status" value="1"/>
</dbReference>